<dbReference type="InterPro" id="IPR036282">
    <property type="entry name" value="Glutathione-S-Trfase_C_sf"/>
</dbReference>
<reference evidence="3 4" key="1">
    <citation type="submission" date="2019-08" db="EMBL/GenBank/DDBJ databases">
        <title>Bradyrhizobium hipponensis sp. nov., a rhizobium isolated from a Lupinus angustifolius root nodule in Tunisia.</title>
        <authorList>
            <person name="Off K."/>
            <person name="Rejili M."/>
            <person name="Mars M."/>
            <person name="Brachmann A."/>
            <person name="Marin M."/>
        </authorList>
    </citation>
    <scope>NUCLEOTIDE SEQUENCE [LARGE SCALE GENOMIC DNA]</scope>
    <source>
        <strain evidence="4">aSej3</strain>
    </source>
</reference>
<gene>
    <name evidence="3" type="ORF">FXV83_06300</name>
</gene>
<dbReference type="PROSITE" id="PS50404">
    <property type="entry name" value="GST_NTER"/>
    <property type="match status" value="1"/>
</dbReference>
<feature type="domain" description="GST C-terminal" evidence="2">
    <location>
        <begin position="86"/>
        <end position="214"/>
    </location>
</feature>
<dbReference type="RefSeq" id="WP_148738343.1">
    <property type="nucleotide sequence ID" value="NZ_VSTH01000019.1"/>
</dbReference>
<dbReference type="InterPro" id="IPR040079">
    <property type="entry name" value="Glutathione_S-Trfase"/>
</dbReference>
<dbReference type="Gene3D" id="3.40.30.10">
    <property type="entry name" value="Glutaredoxin"/>
    <property type="match status" value="1"/>
</dbReference>
<sequence>MAIELHGYQYSVYSWIARLALHEKGVAYDWVEVNPFAQNIPASYLAMHPFKRVPVLVHDGFVVYETGAITRYVDEAFEGPELQSTEPRTRARCNQIMSIVDSYAYWPLVRQVFSHGVFKPLMGLPADENEFRKGLEAAPRILSALEKALVEGPYLCGNQLSLADIHLAPMIGYFVLAPEGKALLQGHLRLRDWWADFSKRTAFVATTPRLPSASL</sequence>
<dbReference type="InterPro" id="IPR010987">
    <property type="entry name" value="Glutathione-S-Trfase_C-like"/>
</dbReference>
<dbReference type="Pfam" id="PF13417">
    <property type="entry name" value="GST_N_3"/>
    <property type="match status" value="1"/>
</dbReference>
<organism evidence="3 4">
    <name type="scientific">Bradyrhizobium hipponense</name>
    <dbReference type="NCBI Taxonomy" id="2605638"/>
    <lineage>
        <taxon>Bacteria</taxon>
        <taxon>Pseudomonadati</taxon>
        <taxon>Pseudomonadota</taxon>
        <taxon>Alphaproteobacteria</taxon>
        <taxon>Hyphomicrobiales</taxon>
        <taxon>Nitrobacteraceae</taxon>
        <taxon>Bradyrhizobium</taxon>
    </lineage>
</organism>
<dbReference type="PROSITE" id="PS50405">
    <property type="entry name" value="GST_CTER"/>
    <property type="match status" value="1"/>
</dbReference>
<keyword evidence="4" id="KW-1185">Reference proteome</keyword>
<dbReference type="SUPFAM" id="SSF52833">
    <property type="entry name" value="Thioredoxin-like"/>
    <property type="match status" value="1"/>
</dbReference>
<dbReference type="InterPro" id="IPR004045">
    <property type="entry name" value="Glutathione_S-Trfase_N"/>
</dbReference>
<dbReference type="EMBL" id="VSTH01000019">
    <property type="protein sequence ID" value="TYO67226.1"/>
    <property type="molecule type" value="Genomic_DNA"/>
</dbReference>
<name>A0A5S4YS58_9BRAD</name>
<feature type="domain" description="GST N-terminal" evidence="1">
    <location>
        <begin position="1"/>
        <end position="81"/>
    </location>
</feature>
<dbReference type="AlphaFoldDB" id="A0A5S4YS58"/>
<dbReference type="PANTHER" id="PTHR43968">
    <property type="match status" value="1"/>
</dbReference>
<dbReference type="SFLD" id="SFLDG00358">
    <property type="entry name" value="Main_(cytGST)"/>
    <property type="match status" value="1"/>
</dbReference>
<evidence type="ECO:0000313" key="3">
    <source>
        <dbReference type="EMBL" id="TYO67226.1"/>
    </source>
</evidence>
<dbReference type="SUPFAM" id="SSF47616">
    <property type="entry name" value="GST C-terminal domain-like"/>
    <property type="match status" value="1"/>
</dbReference>
<keyword evidence="3" id="KW-0808">Transferase</keyword>
<dbReference type="PANTHER" id="PTHR43968:SF6">
    <property type="entry name" value="GLUTATHIONE S-TRANSFERASE OMEGA"/>
    <property type="match status" value="1"/>
</dbReference>
<dbReference type="InterPro" id="IPR050983">
    <property type="entry name" value="GST_Omega/HSP26"/>
</dbReference>
<evidence type="ECO:0000259" key="2">
    <source>
        <dbReference type="PROSITE" id="PS50405"/>
    </source>
</evidence>
<dbReference type="Gene3D" id="1.20.1050.10">
    <property type="match status" value="1"/>
</dbReference>
<accession>A0A5S4YS58</accession>
<dbReference type="CDD" id="cd00299">
    <property type="entry name" value="GST_C_family"/>
    <property type="match status" value="1"/>
</dbReference>
<dbReference type="GO" id="GO:0016740">
    <property type="term" value="F:transferase activity"/>
    <property type="evidence" value="ECO:0007669"/>
    <property type="project" value="UniProtKB-KW"/>
</dbReference>
<protein>
    <submittedName>
        <fullName evidence="3">Glutathione S-transferase family protein</fullName>
    </submittedName>
</protein>
<dbReference type="GO" id="GO:0005737">
    <property type="term" value="C:cytoplasm"/>
    <property type="evidence" value="ECO:0007669"/>
    <property type="project" value="TreeGrafter"/>
</dbReference>
<evidence type="ECO:0000313" key="4">
    <source>
        <dbReference type="Proteomes" id="UP000324797"/>
    </source>
</evidence>
<proteinExistence type="predicted"/>
<dbReference type="Pfam" id="PF13410">
    <property type="entry name" value="GST_C_2"/>
    <property type="match status" value="1"/>
</dbReference>
<dbReference type="SFLD" id="SFLDS00019">
    <property type="entry name" value="Glutathione_Transferase_(cytos"/>
    <property type="match status" value="1"/>
</dbReference>
<comment type="caution">
    <text evidence="3">The sequence shown here is derived from an EMBL/GenBank/DDBJ whole genome shotgun (WGS) entry which is preliminary data.</text>
</comment>
<dbReference type="InterPro" id="IPR036249">
    <property type="entry name" value="Thioredoxin-like_sf"/>
</dbReference>
<evidence type="ECO:0000259" key="1">
    <source>
        <dbReference type="PROSITE" id="PS50404"/>
    </source>
</evidence>
<dbReference type="Proteomes" id="UP000324797">
    <property type="component" value="Unassembled WGS sequence"/>
</dbReference>